<evidence type="ECO:0000256" key="1">
    <source>
        <dbReference type="SAM" id="MobiDB-lite"/>
    </source>
</evidence>
<feature type="domain" description="CobN/magnesium chelatase" evidence="2">
    <location>
        <begin position="714"/>
        <end position="1106"/>
    </location>
</feature>
<proteinExistence type="predicted"/>
<keyword evidence="4" id="KW-1185">Reference proteome</keyword>
<gene>
    <name evidence="3" type="ORF">C8N44_10267</name>
</gene>
<dbReference type="InterPro" id="IPR003672">
    <property type="entry name" value="CobN/Mg_chltase"/>
</dbReference>
<feature type="compositionally biased region" description="Basic and acidic residues" evidence="1">
    <location>
        <begin position="1"/>
        <end position="12"/>
    </location>
</feature>
<dbReference type="RefSeq" id="WP_107974497.1">
    <property type="nucleotide sequence ID" value="NZ_BMEZ01000002.1"/>
</dbReference>
<evidence type="ECO:0000259" key="2">
    <source>
        <dbReference type="Pfam" id="PF02514"/>
    </source>
</evidence>
<dbReference type="PANTHER" id="PTHR44119">
    <property type="entry name" value="MAGNESIUM-CHELATASE SUBUNIT CHLH, CHLOROPLASTIC"/>
    <property type="match status" value="1"/>
</dbReference>
<evidence type="ECO:0000313" key="3">
    <source>
        <dbReference type="EMBL" id="PTX52022.1"/>
    </source>
</evidence>
<dbReference type="Proteomes" id="UP000244069">
    <property type="component" value="Unassembled WGS sequence"/>
</dbReference>
<accession>A0A2T6B7L5</accession>
<evidence type="ECO:0000313" key="4">
    <source>
        <dbReference type="Proteomes" id="UP000244069"/>
    </source>
</evidence>
<comment type="caution">
    <text evidence="3">The sequence shown here is derived from an EMBL/GenBank/DDBJ whole genome shotgun (WGS) entry which is preliminary data.</text>
</comment>
<dbReference type="NCBIfam" id="NF008973">
    <property type="entry name" value="PRK12321.1"/>
    <property type="match status" value="1"/>
</dbReference>
<sequence length="1116" mass="119541">MHVVFRESHGLEETETPTDLGQTPADLVVLSFSDSDLGAFAAGWERGGGREGRMPTLRLANIAALKHPLSVDTYVENTLSGATGILIRLIGGMPYWSYGLQQVAALAREKGIALAVLPADGRPDPRLDEISTLPASTLHRLAQLCDTGGAVAAQAALAQMALASGLYAGPVRGAKVLPQVGAWTPEDGVSCPVVALADRVGGGPSAPHGPAARPPESISAKKKPLALVVFYRSYLVAADLGTVEALFEALRARGFAVLGLFAPSLKAPEAAGWLERQVAHLAPSVIVNATAFSGRGDSGRSPLDAAGCPVFQVALATSTREAWEGAERGLSPADLAMHVVLPEVDGRLFAGVTSFKAPEVRDTDLQFSRYVHAAEMDRVEAVADRVAGWHRLSVTPAAERRLALVLSTYPGRDWNMAHAVGLDALASAEAILSDLAEDGHAVETGLTPGDLAGARHHWPMADYRAALDRLPQSLREDLQASWGPPEADPEATEEGFTFRLVMRGRAVVALQPERGTPEARDDDYHDLSRTPRHAYVAFYLWLQQQTDALIHIGAHGTLEWLPGKAVALSQACWPEALTGALPVLYPFIVNDPGEAAQAKRRIGAMTLGHVPPPLKRSGTPERLSRLEALLDEFSNADGLDPRRRDRLQADIRDEARALGVEGDLGIDHATCEAEAITRIDRFVCDVKDSFFGEGLHVWGRPPERQEAFDGATAAASERRALIDALNGHRIAPGPSGSPYRGRGDVLPTGRNLFATDPRSVPTRNAYAQGVALADELVRSHLQEEGDWPRGLIVDLWGSATMRTAGEEFAMALALLGVKPVWDEGSERVSGIEVTPLAEMDRPRIDVTLRVSGLFRDVFPTLSGLFAQAVRTLAAREEASDWNPYVGQEGARVYGPAPGSYGLGMGPQLTDYSEEGRRAAGEAWLAASSWALDGEGAIRDPQGLRDRVARADSFVHLQDLPETDLLLAEDYASHEAGFAAAQGVTGGKAALYHLDNTDPSRPRARPLTEEIARVVQARAAHPAWIAGMRRHGFRGAAEIAATLENMAAFAQLAGVVPAHLFDLYYEATLGDAETADFLEQENPEAHAAMMARFAELHAAGLWQSRRNSILAGLEAAQ</sequence>
<dbReference type="CDD" id="cd10150">
    <property type="entry name" value="CobN_like"/>
    <property type="match status" value="1"/>
</dbReference>
<organism evidence="3 4">
    <name type="scientific">Allosediminivita pacifica</name>
    <dbReference type="NCBI Taxonomy" id="1267769"/>
    <lineage>
        <taxon>Bacteria</taxon>
        <taxon>Pseudomonadati</taxon>
        <taxon>Pseudomonadota</taxon>
        <taxon>Alphaproteobacteria</taxon>
        <taxon>Rhodobacterales</taxon>
        <taxon>Paracoccaceae</taxon>
        <taxon>Allosediminivita</taxon>
    </lineage>
</organism>
<protein>
    <submittedName>
        <fullName evidence="3">Cobaltochelatase CobN subunit</fullName>
    </submittedName>
</protein>
<feature type="domain" description="CobN/magnesium chelatase" evidence="2">
    <location>
        <begin position="216"/>
        <end position="709"/>
    </location>
</feature>
<reference evidence="3 4" key="1">
    <citation type="submission" date="2018-04" db="EMBL/GenBank/DDBJ databases">
        <title>Genomic Encyclopedia of Archaeal and Bacterial Type Strains, Phase II (KMG-II): from individual species to whole genera.</title>
        <authorList>
            <person name="Goeker M."/>
        </authorList>
    </citation>
    <scope>NUCLEOTIDE SEQUENCE [LARGE SCALE GENOMIC DNA]</scope>
    <source>
        <strain evidence="3 4">DSM 29329</strain>
    </source>
</reference>
<dbReference type="PANTHER" id="PTHR44119:SF4">
    <property type="entry name" value="AEROBIC COBALTOCHELATASE SUBUNIT COBN"/>
    <property type="match status" value="1"/>
</dbReference>
<name>A0A2T6B7L5_9RHOB</name>
<feature type="region of interest" description="Disordered" evidence="1">
    <location>
        <begin position="1"/>
        <end position="21"/>
    </location>
</feature>
<dbReference type="AlphaFoldDB" id="A0A2T6B7L5"/>
<dbReference type="Pfam" id="PF02514">
    <property type="entry name" value="CobN-Mg_chel"/>
    <property type="match status" value="2"/>
</dbReference>
<dbReference type="EMBL" id="QBKN01000002">
    <property type="protein sequence ID" value="PTX52022.1"/>
    <property type="molecule type" value="Genomic_DNA"/>
</dbReference>
<dbReference type="OrthoDB" id="9757976at2"/>